<keyword evidence="3 6" id="KW-0012">Acyltransferase</keyword>
<protein>
    <recommendedName>
        <fullName evidence="1">[acyl-carrier-protein] S-malonyltransferase</fullName>
        <ecNumber evidence="1">2.3.1.39</ecNumber>
    </recommendedName>
</protein>
<dbReference type="OrthoDB" id="9805460at2"/>
<dbReference type="GO" id="GO:0005829">
    <property type="term" value="C:cytosol"/>
    <property type="evidence" value="ECO:0007669"/>
    <property type="project" value="TreeGrafter"/>
</dbReference>
<dbReference type="Gene3D" id="3.40.366.10">
    <property type="entry name" value="Malonyl-Coenzyme A Acyl Carrier Protein, domain 2"/>
    <property type="match status" value="2"/>
</dbReference>
<dbReference type="PANTHER" id="PTHR42681">
    <property type="entry name" value="MALONYL-COA-ACYL CARRIER PROTEIN TRANSACYLASE, MITOCHONDRIAL"/>
    <property type="match status" value="1"/>
</dbReference>
<dbReference type="Pfam" id="PF00698">
    <property type="entry name" value="Acyl_transf_1"/>
    <property type="match status" value="2"/>
</dbReference>
<dbReference type="Pfam" id="PF21607">
    <property type="entry name" value="FabD_helical_ins"/>
    <property type="match status" value="1"/>
</dbReference>
<dbReference type="InterPro" id="IPR050858">
    <property type="entry name" value="Mal-CoA-ACP_Trans/PKS_FabD"/>
</dbReference>
<dbReference type="EMBL" id="CP033464">
    <property type="protein sequence ID" value="QDX93932.1"/>
    <property type="molecule type" value="Genomic_DNA"/>
</dbReference>
<dbReference type="GO" id="GO:0006633">
    <property type="term" value="P:fatty acid biosynthetic process"/>
    <property type="evidence" value="ECO:0007669"/>
    <property type="project" value="TreeGrafter"/>
</dbReference>
<evidence type="ECO:0000256" key="1">
    <source>
        <dbReference type="ARBA" id="ARBA00013258"/>
    </source>
</evidence>
<dbReference type="NCBIfam" id="TIGR02814">
    <property type="entry name" value="pfaD_fam"/>
    <property type="match status" value="1"/>
</dbReference>
<evidence type="ECO:0000259" key="5">
    <source>
        <dbReference type="SMART" id="SM00827"/>
    </source>
</evidence>
<dbReference type="CDD" id="cd04742">
    <property type="entry name" value="NPD_FabD"/>
    <property type="match status" value="1"/>
</dbReference>
<evidence type="ECO:0000256" key="4">
    <source>
        <dbReference type="ARBA" id="ARBA00048462"/>
    </source>
</evidence>
<gene>
    <name evidence="6" type="primary">fabD</name>
    <name evidence="6" type="ORF">EEL30_17490</name>
</gene>
<dbReference type="Gene3D" id="3.30.70.250">
    <property type="entry name" value="Malonyl-CoA ACP transacylase, ACP-binding"/>
    <property type="match status" value="2"/>
</dbReference>
<evidence type="ECO:0000256" key="2">
    <source>
        <dbReference type="ARBA" id="ARBA00022679"/>
    </source>
</evidence>
<dbReference type="InterPro" id="IPR014043">
    <property type="entry name" value="Acyl_transferase_dom"/>
</dbReference>
<dbReference type="InterPro" id="IPR016035">
    <property type="entry name" value="Acyl_Trfase/lysoPLipase"/>
</dbReference>
<reference evidence="6 7" key="1">
    <citation type="submission" date="2018-11" db="EMBL/GenBank/DDBJ databases">
        <title>Phylogenetic determinants of toxin gene distribution in genomes of Brevibacillus laterosporus.</title>
        <authorList>
            <person name="Glare T.R."/>
            <person name="Durrant A."/>
            <person name="Berry C."/>
            <person name="Palma L."/>
            <person name="Ormskirk M."/>
            <person name="Cox M.O."/>
        </authorList>
    </citation>
    <scope>NUCLEOTIDE SEQUENCE [LARGE SCALE GENOMIC DNA]</scope>
    <source>
        <strain evidence="6 7">1821L</strain>
    </source>
</reference>
<accession>A0A518VAA8</accession>
<dbReference type="InterPro" id="IPR013785">
    <property type="entry name" value="Aldolase_TIM"/>
</dbReference>
<dbReference type="GO" id="GO:0004314">
    <property type="term" value="F:[acyl-carrier-protein] S-malonyltransferase activity"/>
    <property type="evidence" value="ECO:0007669"/>
    <property type="project" value="UniProtKB-EC"/>
</dbReference>
<dbReference type="Proteomes" id="UP000319432">
    <property type="component" value="Chromosome"/>
</dbReference>
<dbReference type="Gene3D" id="3.30.70.3290">
    <property type="match status" value="1"/>
</dbReference>
<dbReference type="Gene3D" id="3.20.20.70">
    <property type="entry name" value="Aldolase class I"/>
    <property type="match status" value="1"/>
</dbReference>
<dbReference type="InterPro" id="IPR001227">
    <property type="entry name" value="Ac_transferase_dom_sf"/>
</dbReference>
<dbReference type="NCBIfam" id="TIGR00128">
    <property type="entry name" value="fabD"/>
    <property type="match status" value="1"/>
</dbReference>
<feature type="domain" description="Malonyl-CoA:ACP transacylase (MAT)" evidence="5">
    <location>
        <begin position="336"/>
        <end position="633"/>
    </location>
</feature>
<dbReference type="SUPFAM" id="SSF55048">
    <property type="entry name" value="Probable ACP-binding domain of malonyl-CoA ACP transacylase"/>
    <property type="match status" value="1"/>
</dbReference>
<dbReference type="InterPro" id="IPR014179">
    <property type="entry name" value="PfaD-like_TIM-barrel"/>
</dbReference>
<dbReference type="SUPFAM" id="SSF52151">
    <property type="entry name" value="FabD/lysophospholipase-like"/>
    <property type="match status" value="2"/>
</dbReference>
<proteinExistence type="predicted"/>
<evidence type="ECO:0000256" key="3">
    <source>
        <dbReference type="ARBA" id="ARBA00023315"/>
    </source>
</evidence>
<organism evidence="6 7">
    <name type="scientific">Brevibacillus laterosporus</name>
    <name type="common">Bacillus laterosporus</name>
    <dbReference type="NCBI Taxonomy" id="1465"/>
    <lineage>
        <taxon>Bacteria</taxon>
        <taxon>Bacillati</taxon>
        <taxon>Bacillota</taxon>
        <taxon>Bacilli</taxon>
        <taxon>Bacillales</taxon>
        <taxon>Paenibacillaceae</taxon>
        <taxon>Brevibacillus</taxon>
    </lineage>
</organism>
<evidence type="ECO:0000313" key="7">
    <source>
        <dbReference type="Proteomes" id="UP000319432"/>
    </source>
</evidence>
<dbReference type="InterPro" id="IPR004410">
    <property type="entry name" value="Malonyl_CoA-ACP_transAc_FabD"/>
</dbReference>
<feature type="domain" description="Malonyl-CoA:ACP transacylase (MAT)" evidence="5">
    <location>
        <begin position="8"/>
        <end position="294"/>
    </location>
</feature>
<dbReference type="AlphaFoldDB" id="A0A518VAA8"/>
<sequence>MHPSVVFMYSGQGSQFYQMGKTLFEQNEIFRSCMLQLDSNVHDLIGISVLDELYDDHKKMTEPFTRTLYTHVCIFMLEYAITMVLLENGVVPDAVIGVSMGEFAAAVTAGVCCVDTALKAVVKQAQLLENGCEEGGMLAILHHPSMFSSDPLLYKNCDLVSIHNENHFIISGRKEHITKAEQHAKNNGIICSILPVTQGFHSSSIDPASDEYVAFLKKQLFLDPKISFISSVYGEPIEKCNSDYFWQVIRKPIQFTKGFTYLQEEDQDRIFLDLGPSGTLVNVSKSMSNKRKNPIILPIITPYKQDRQNLDYILSHYAHKYTTREKKGKKSMLAFVFPGQGSQKKGMGGELFDQYPQITSQADLVLGYSIKELCLDDPLGRLHQTEYTQPALFTVNALMYLNTINETGRKPDIVAGHSLGEYNALFAAGAFDFVTGLRLVKKRGELMSRAVGGGMAAVIGMDEKRMKHTLLQNELDSIDLANLNSPHQLVISGLQTDINQAKLIFEAIEGITYIPLRVSGAFHSRYLMEARGQFESYMDSFVFAECNIPVLSNVHARLYQKNDIKMNLVRQITESVRWCETVQVLMGFEGIEMKEIGPGKVLTGLMKKITAEAEPIFIPSEASYQVEALSGKHAKTSAITTVGCKQFMRDYQLQYAYLAGGMYKGIASKEMVVKLGKAGMMGFLGTGGLHVQQIEQSIQYIQKELKSGQAYGMNLLHTPGKLEREEQLVDLYMHYGIKTVEASAYMSITPALIKYRAHGLNKLPDGTVSSVNRIIGKVSRPEIAEHFLSPAPEYLVEKMVRENKITREQAHMLSKIPMVDDLCIEADSGGHTDGGVSYVLMPAMIQLRDEMMEKYKYRKKVRIGAAGGIGTPEAAAAAFILGADFILTGSINQCTVQAGTSDAVKDLLQQVQIQDTTYAPAGDRFEIGAKVQVLKRGVFFPARANKLFELYCQYNSLEEINEKDKKLIQAKYFKRSFKEIYDELKPNYSQEEIDKAEKNPKHKMALIFKWYLAHSTNVALDGVPGQQVDYQIHCGPALGAFNRWVKGTNLESWKNRHVDEIGVKLMEETVKILNNQFRNFQSK</sequence>
<evidence type="ECO:0000313" key="6">
    <source>
        <dbReference type="EMBL" id="QDX93932.1"/>
    </source>
</evidence>
<dbReference type="EC" id="2.3.1.39" evidence="1"/>
<keyword evidence="2 6" id="KW-0808">Transferase</keyword>
<keyword evidence="7" id="KW-1185">Reference proteome</keyword>
<dbReference type="SMART" id="SM00827">
    <property type="entry name" value="PKS_AT"/>
    <property type="match status" value="2"/>
</dbReference>
<dbReference type="InterPro" id="IPR016036">
    <property type="entry name" value="Malonyl_transacylase_ACP-bd"/>
</dbReference>
<comment type="catalytic activity">
    <reaction evidence="4">
        <text>holo-[ACP] + malonyl-CoA = malonyl-[ACP] + CoA</text>
        <dbReference type="Rhea" id="RHEA:41792"/>
        <dbReference type="Rhea" id="RHEA-COMP:9623"/>
        <dbReference type="Rhea" id="RHEA-COMP:9685"/>
        <dbReference type="ChEBI" id="CHEBI:57287"/>
        <dbReference type="ChEBI" id="CHEBI:57384"/>
        <dbReference type="ChEBI" id="CHEBI:64479"/>
        <dbReference type="ChEBI" id="CHEBI:78449"/>
        <dbReference type="EC" id="2.3.1.39"/>
    </reaction>
</comment>
<dbReference type="InterPro" id="IPR049489">
    <property type="entry name" value="FabD-like_helical_ins"/>
</dbReference>
<dbReference type="PANTHER" id="PTHR42681:SF1">
    <property type="entry name" value="MALONYL-COA-ACYL CARRIER PROTEIN TRANSACYLASE, MITOCHONDRIAL"/>
    <property type="match status" value="1"/>
</dbReference>
<name>A0A518VAA8_BRELA</name>
<dbReference type="SUPFAM" id="SSF51395">
    <property type="entry name" value="FMN-linked oxidoreductases"/>
    <property type="match status" value="1"/>
</dbReference>